<dbReference type="InterPro" id="IPR007169">
    <property type="entry name" value="RemA-like"/>
</dbReference>
<accession>A0A1M5QPZ0</accession>
<gene>
    <name evidence="1" type="ORF">SAMN02745221_01825</name>
</gene>
<evidence type="ECO:0000313" key="1">
    <source>
        <dbReference type="EMBL" id="SHH16182.1"/>
    </source>
</evidence>
<dbReference type="NCBIfam" id="NF046065">
    <property type="entry name" value="MtxRegRemB"/>
    <property type="match status" value="1"/>
</dbReference>
<dbReference type="OrthoDB" id="9811390at2"/>
<name>A0A1M5QPZ0_9FIRM</name>
<dbReference type="AlphaFoldDB" id="A0A1M5QPZ0"/>
<dbReference type="STRING" id="1123382.SAMN02745221_01825"/>
<reference evidence="2" key="1">
    <citation type="submission" date="2016-11" db="EMBL/GenBank/DDBJ databases">
        <authorList>
            <person name="Varghese N."/>
            <person name="Submissions S."/>
        </authorList>
    </citation>
    <scope>NUCLEOTIDE SEQUENCE [LARGE SCALE GENOMIC DNA]</scope>
    <source>
        <strain evidence="2">DSM 11003</strain>
    </source>
</reference>
<evidence type="ECO:0000313" key="2">
    <source>
        <dbReference type="Proteomes" id="UP000242329"/>
    </source>
</evidence>
<dbReference type="EMBL" id="FQWY01000037">
    <property type="protein sequence ID" value="SHH16182.1"/>
    <property type="molecule type" value="Genomic_DNA"/>
</dbReference>
<organism evidence="1 2">
    <name type="scientific">Thermosyntropha lipolytica DSM 11003</name>
    <dbReference type="NCBI Taxonomy" id="1123382"/>
    <lineage>
        <taxon>Bacteria</taxon>
        <taxon>Bacillati</taxon>
        <taxon>Bacillota</taxon>
        <taxon>Clostridia</taxon>
        <taxon>Eubacteriales</taxon>
        <taxon>Syntrophomonadaceae</taxon>
        <taxon>Thermosyntropha</taxon>
    </lineage>
</organism>
<dbReference type="Proteomes" id="UP000242329">
    <property type="component" value="Unassembled WGS sequence"/>
</dbReference>
<protein>
    <recommendedName>
        <fullName evidence="3">DUF370 domain-containing protein</fullName>
    </recommendedName>
</protein>
<dbReference type="RefSeq" id="WP_073093094.1">
    <property type="nucleotide sequence ID" value="NZ_FQWY01000037.1"/>
</dbReference>
<sequence>MYVHLGNNYIISAQDIIAIINIEPPVAEDLEDIMQIAIDEKRIVYVGEGKKRKSLIICDDKVYISPISSTTLYKRIANCHKGV</sequence>
<keyword evidence="2" id="KW-1185">Reference proteome</keyword>
<dbReference type="Pfam" id="PF04025">
    <property type="entry name" value="RemA-like"/>
    <property type="match status" value="1"/>
</dbReference>
<proteinExistence type="predicted"/>
<evidence type="ECO:0008006" key="3">
    <source>
        <dbReference type="Google" id="ProtNLM"/>
    </source>
</evidence>